<dbReference type="InterPro" id="IPR024298">
    <property type="entry name" value="Sec16_Sec23-bd"/>
</dbReference>
<evidence type="ECO:0000256" key="8">
    <source>
        <dbReference type="SAM" id="MobiDB-lite"/>
    </source>
</evidence>
<keyword evidence="5" id="KW-0256">Endoplasmic reticulum</keyword>
<feature type="compositionally biased region" description="Low complexity" evidence="8">
    <location>
        <begin position="534"/>
        <end position="551"/>
    </location>
</feature>
<keyword evidence="7" id="KW-0175">Coiled coil</keyword>
<evidence type="ECO:0000259" key="10">
    <source>
        <dbReference type="Pfam" id="PF12931"/>
    </source>
</evidence>
<keyword evidence="12" id="KW-1185">Reference proteome</keyword>
<dbReference type="Gene3D" id="1.25.40.1030">
    <property type="match status" value="1"/>
</dbReference>
<feature type="coiled-coil region" evidence="7">
    <location>
        <begin position="61"/>
        <end position="88"/>
    </location>
</feature>
<reference evidence="11" key="1">
    <citation type="submission" date="2022-11" db="EMBL/GenBank/DDBJ databases">
        <authorList>
            <person name="Morgan W.R."/>
            <person name="Tartar A."/>
        </authorList>
    </citation>
    <scope>NUCLEOTIDE SEQUENCE</scope>
    <source>
        <strain evidence="11">ARSEF 373</strain>
    </source>
</reference>
<dbReference type="GO" id="GO:0070971">
    <property type="term" value="C:endoplasmic reticulum exit site"/>
    <property type="evidence" value="ECO:0007669"/>
    <property type="project" value="TreeGrafter"/>
</dbReference>
<dbReference type="Proteomes" id="UP001146120">
    <property type="component" value="Unassembled WGS sequence"/>
</dbReference>
<dbReference type="InterPro" id="IPR040251">
    <property type="entry name" value="SEC31-like"/>
</dbReference>
<dbReference type="AlphaFoldDB" id="A0AAV2YL81"/>
<protein>
    <recommendedName>
        <fullName evidence="10">Sec16 Sec23-binding domain-containing protein</fullName>
    </recommendedName>
</protein>
<evidence type="ECO:0000256" key="2">
    <source>
        <dbReference type="ARBA" id="ARBA00022448"/>
    </source>
</evidence>
<feature type="region of interest" description="Disordered" evidence="8">
    <location>
        <begin position="502"/>
        <end position="602"/>
    </location>
</feature>
<evidence type="ECO:0000313" key="11">
    <source>
        <dbReference type="EMBL" id="DAZ93844.1"/>
    </source>
</evidence>
<keyword evidence="9" id="KW-1133">Transmembrane helix</keyword>
<dbReference type="PANTHER" id="PTHR13923">
    <property type="entry name" value="SEC31-RELATED PROTEIN"/>
    <property type="match status" value="1"/>
</dbReference>
<comment type="subcellular location">
    <subcellularLocation>
        <location evidence="1">Endoplasmic reticulum</location>
    </subcellularLocation>
</comment>
<feature type="non-terminal residue" evidence="11">
    <location>
        <position position="691"/>
    </location>
</feature>
<organism evidence="11 12">
    <name type="scientific">Lagenidium giganteum</name>
    <dbReference type="NCBI Taxonomy" id="4803"/>
    <lineage>
        <taxon>Eukaryota</taxon>
        <taxon>Sar</taxon>
        <taxon>Stramenopiles</taxon>
        <taxon>Oomycota</taxon>
        <taxon>Peronosporomycetes</taxon>
        <taxon>Pythiales</taxon>
        <taxon>Pythiaceae</taxon>
    </lineage>
</organism>
<dbReference type="PANTHER" id="PTHR13923:SF11">
    <property type="entry name" value="SECRETORY 31, ISOFORM D"/>
    <property type="match status" value="1"/>
</dbReference>
<feature type="domain" description="Sec16 Sec23-binding" evidence="10">
    <location>
        <begin position="178"/>
        <end position="299"/>
    </location>
</feature>
<reference evidence="11" key="2">
    <citation type="journal article" date="2023" name="Microbiol Resour">
        <title>Decontamination and Annotation of the Draft Genome Sequence of the Oomycete Lagenidium giganteum ARSEF 373.</title>
        <authorList>
            <person name="Morgan W.R."/>
            <person name="Tartar A."/>
        </authorList>
    </citation>
    <scope>NUCLEOTIDE SEQUENCE</scope>
    <source>
        <strain evidence="11">ARSEF 373</strain>
    </source>
</reference>
<evidence type="ECO:0000256" key="1">
    <source>
        <dbReference type="ARBA" id="ARBA00004240"/>
    </source>
</evidence>
<gene>
    <name evidence="11" type="ORF">N0F65_002175</name>
</gene>
<name>A0AAV2YL81_9STRA</name>
<evidence type="ECO:0000256" key="4">
    <source>
        <dbReference type="ARBA" id="ARBA00022737"/>
    </source>
</evidence>
<evidence type="ECO:0000256" key="3">
    <source>
        <dbReference type="ARBA" id="ARBA00022574"/>
    </source>
</evidence>
<dbReference type="GO" id="GO:0005198">
    <property type="term" value="F:structural molecule activity"/>
    <property type="evidence" value="ECO:0007669"/>
    <property type="project" value="TreeGrafter"/>
</dbReference>
<evidence type="ECO:0000256" key="7">
    <source>
        <dbReference type="SAM" id="Coils"/>
    </source>
</evidence>
<feature type="compositionally biased region" description="Low complexity" evidence="8">
    <location>
        <begin position="579"/>
        <end position="590"/>
    </location>
</feature>
<dbReference type="GO" id="GO:0030127">
    <property type="term" value="C:COPII vesicle coat"/>
    <property type="evidence" value="ECO:0007669"/>
    <property type="project" value="TreeGrafter"/>
</dbReference>
<keyword evidence="3" id="KW-0853">WD repeat</keyword>
<evidence type="ECO:0000256" key="6">
    <source>
        <dbReference type="ARBA" id="ARBA00022892"/>
    </source>
</evidence>
<feature type="transmembrane region" description="Helical" evidence="9">
    <location>
        <begin position="12"/>
        <end position="35"/>
    </location>
</feature>
<keyword evidence="2" id="KW-0813">Transport</keyword>
<dbReference type="Pfam" id="PF12931">
    <property type="entry name" value="TPR_Sec16"/>
    <property type="match status" value="1"/>
</dbReference>
<comment type="caution">
    <text evidence="11">The sequence shown here is derived from an EMBL/GenBank/DDBJ whole genome shotgun (WGS) entry which is preliminary data.</text>
</comment>
<feature type="region of interest" description="Disordered" evidence="8">
    <location>
        <begin position="667"/>
        <end position="691"/>
    </location>
</feature>
<keyword evidence="9" id="KW-0812">Transmembrane</keyword>
<evidence type="ECO:0000256" key="5">
    <source>
        <dbReference type="ARBA" id="ARBA00022824"/>
    </source>
</evidence>
<proteinExistence type="predicted"/>
<keyword evidence="6" id="KW-0931">ER-Golgi transport</keyword>
<evidence type="ECO:0000313" key="12">
    <source>
        <dbReference type="Proteomes" id="UP001146120"/>
    </source>
</evidence>
<keyword evidence="4" id="KW-0677">Repeat</keyword>
<dbReference type="GO" id="GO:0007029">
    <property type="term" value="P:endoplasmic reticulum organization"/>
    <property type="evidence" value="ECO:0007669"/>
    <property type="project" value="TreeGrafter"/>
</dbReference>
<dbReference type="EMBL" id="DAKRPA010000287">
    <property type="protein sequence ID" value="DAZ93844.1"/>
    <property type="molecule type" value="Genomic_DNA"/>
</dbReference>
<evidence type="ECO:0000256" key="9">
    <source>
        <dbReference type="SAM" id="Phobius"/>
    </source>
</evidence>
<accession>A0AAV2YL81</accession>
<sequence length="691" mass="74004">MMLWGVVADDSLLFRLCLYVGVALILFDTVVPMLFRRRVKLVWPRRARPRRLFPRAPVLPREEFRRRKRALEEEIRVLERREERRAKRRSRRREQPRIARRLVDSAMTEPIVPSGLAAEDVFSSEYQQNEADASDKSSPLGNLPSLAKALPAIDDKSPRIDVSPSPLYTQQSESTLMEALLVGNFEVAVNCCLHYNQFADALLLASCGGPELWEKTQRAFFAHQTRPVMRVVSAIIKNELYGLVEQSALSDWRQTLAILSTYAKSEEFPALCDKLASQLEAAGDLQSATLCYMCAVNVEKTVAAWVKESEAEAKIRGYTFALQRLVEKVSIFSQAVSDSDQAMGPDVASRFAEYSSLMAAQGRLDIAAKYARFSDVSCAILRDRIYNAAPVQGYQPPPFPFDVVNVIPITQQQQQAQAYGQQSYAAAGQYGATAAGQYGAQATGYGAQAAQGGYGAAQATTVGYGAAQPAAGNYGATQATPAGYGATAGYGAAQATPAYQAQAPTPAYNRPTPAQPSYQAPQATPYGAPAQQSGYGAQPQQPAYPGQTQQTGYGGQQPGNFPAPQQPGTFNRPAQPSYPGQTPGFSSGPPSTGGGAAYGFNAGGNVPVPQGTGVNPLTAQTSLTSSRIAKPSVDMNSQKKDGFVSSVGNKELTLKYGNATTAVLSPMGGAGGEPANKFENVIPGSTENVTP</sequence>
<keyword evidence="9" id="KW-0472">Membrane</keyword>
<dbReference type="GO" id="GO:0090110">
    <property type="term" value="P:COPII-coated vesicle cargo loading"/>
    <property type="evidence" value="ECO:0007669"/>
    <property type="project" value="TreeGrafter"/>
</dbReference>